<dbReference type="AlphaFoldDB" id="A0A167BDM1"/>
<organism evidence="1 2">
    <name type="scientific">Paenibacillus crassostreae</name>
    <dbReference type="NCBI Taxonomy" id="1763538"/>
    <lineage>
        <taxon>Bacteria</taxon>
        <taxon>Bacillati</taxon>
        <taxon>Bacillota</taxon>
        <taxon>Bacilli</taxon>
        <taxon>Bacillales</taxon>
        <taxon>Paenibacillaceae</taxon>
        <taxon>Paenibacillus</taxon>
    </lineage>
</organism>
<keyword evidence="2" id="KW-1185">Reference proteome</keyword>
<evidence type="ECO:0000313" key="1">
    <source>
        <dbReference type="EMBL" id="OAB71972.1"/>
    </source>
</evidence>
<accession>A0A167BDM1</accession>
<dbReference type="Proteomes" id="UP000077134">
    <property type="component" value="Unassembled WGS sequence"/>
</dbReference>
<protein>
    <submittedName>
        <fullName evidence="1">Uncharacterized protein</fullName>
    </submittedName>
</protein>
<dbReference type="InterPro" id="IPR023296">
    <property type="entry name" value="Glyco_hydro_beta-prop_sf"/>
</dbReference>
<dbReference type="OrthoDB" id="9801455at2"/>
<dbReference type="RefSeq" id="WP_068660724.1">
    <property type="nucleotide sequence ID" value="NZ_CP017770.1"/>
</dbReference>
<reference evidence="1 2" key="1">
    <citation type="submission" date="2016-02" db="EMBL/GenBank/DDBJ databases">
        <title>Paenibacillus sp. LPB0068, isolated from Crassostrea gigas.</title>
        <authorList>
            <person name="Shin S.-K."/>
            <person name="Yi H."/>
        </authorList>
    </citation>
    <scope>NUCLEOTIDE SEQUENCE [LARGE SCALE GENOMIC DNA]</scope>
    <source>
        <strain evidence="1 2">LPB0068</strain>
    </source>
</reference>
<dbReference type="STRING" id="1763538.LPB68_12415"/>
<dbReference type="Gene3D" id="2.115.10.20">
    <property type="entry name" value="Glycosyl hydrolase domain, family 43"/>
    <property type="match status" value="1"/>
</dbReference>
<evidence type="ECO:0000313" key="2">
    <source>
        <dbReference type="Proteomes" id="UP000077134"/>
    </source>
</evidence>
<gene>
    <name evidence="1" type="ORF">PNBC_18475</name>
</gene>
<proteinExistence type="predicted"/>
<comment type="caution">
    <text evidence="1">The sequence shown here is derived from an EMBL/GenBank/DDBJ whole genome shotgun (WGS) entry which is preliminary data.</text>
</comment>
<name>A0A167BDM1_9BACL</name>
<dbReference type="KEGG" id="pcx:LPB68_12415"/>
<dbReference type="SUPFAM" id="SSF75005">
    <property type="entry name" value="Arabinanase/levansucrase/invertase"/>
    <property type="match status" value="1"/>
</dbReference>
<dbReference type="EMBL" id="LSFN01000036">
    <property type="protein sequence ID" value="OAB71972.1"/>
    <property type="molecule type" value="Genomic_DNA"/>
</dbReference>
<sequence length="144" mass="16798">MHYNWIDSDSKVMPRGFVYEGTIVSNGDLWINGRSSDKDETNYTGNNHGSIVQVGDQWYVFYHRQTNRHHYSRQGLAEPIEIREDGTIPQVEMTSCGLNNGPLLGRGEYESHISIQMSIIWNREIRHYILLTKAPDCWIFDLFF</sequence>